<reference evidence="3 4" key="1">
    <citation type="submission" date="2019-03" db="EMBL/GenBank/DDBJ databases">
        <title>Genomic Encyclopedia of Archaeal and Bacterial Type Strains, Phase II (KMG-II): from individual species to whole genera.</title>
        <authorList>
            <person name="Goeker M."/>
        </authorList>
    </citation>
    <scope>NUCLEOTIDE SEQUENCE [LARGE SCALE GENOMIC DNA]</scope>
    <source>
        <strain evidence="3 4">ATCC 25309</strain>
    </source>
</reference>
<sequence length="292" mass="33850">MKDRQTPQTPLQMRVPFVSAALHCISMTVIVFLRSSFGYSYLRPKSVFFAFSWAFVLFFIYAWNEKDIWQEYRLLCLYGAATILLYLTHILSAFFGELFRGGAHDNDSGTPHTLRVLRLLGRPCTPSFEMKWHIWVEPISVFLAGLFLGVVVKERHLSYWLVFTAPCLSVKELLNYWFQVRQKKRHKDSRDDAEDIFEDEPATTPVDAPKPIGKAKIRRARASTRSAAHEITERQHAQVLRLMPPYRLDEAERNYERLIKNAHSDQDEGLDSDEGLAAHLNEAISFFRRTHG</sequence>
<name>A0A4R7S7H0_9BACT</name>
<accession>A0A4R7S7H0</accession>
<evidence type="ECO:0000256" key="1">
    <source>
        <dbReference type="SAM" id="MobiDB-lite"/>
    </source>
</evidence>
<evidence type="ECO:0000256" key="2">
    <source>
        <dbReference type="SAM" id="Phobius"/>
    </source>
</evidence>
<feature type="transmembrane region" description="Helical" evidence="2">
    <location>
        <begin position="75"/>
        <end position="95"/>
    </location>
</feature>
<keyword evidence="4" id="KW-1185">Reference proteome</keyword>
<organism evidence="3 4">
    <name type="scientific">Prosthecobacter fusiformis</name>
    <dbReference type="NCBI Taxonomy" id="48464"/>
    <lineage>
        <taxon>Bacteria</taxon>
        <taxon>Pseudomonadati</taxon>
        <taxon>Verrucomicrobiota</taxon>
        <taxon>Verrucomicrobiia</taxon>
        <taxon>Verrucomicrobiales</taxon>
        <taxon>Verrucomicrobiaceae</taxon>
        <taxon>Prosthecobacter</taxon>
    </lineage>
</organism>
<feature type="transmembrane region" description="Helical" evidence="2">
    <location>
        <begin position="132"/>
        <end position="152"/>
    </location>
</feature>
<dbReference type="RefSeq" id="WP_133794995.1">
    <property type="nucleotide sequence ID" value="NZ_SOCA01000002.1"/>
</dbReference>
<feature type="transmembrane region" description="Helical" evidence="2">
    <location>
        <begin position="20"/>
        <end position="41"/>
    </location>
</feature>
<dbReference type="AlphaFoldDB" id="A0A4R7S7H0"/>
<keyword evidence="2" id="KW-0812">Transmembrane</keyword>
<dbReference type="Proteomes" id="UP000295662">
    <property type="component" value="Unassembled WGS sequence"/>
</dbReference>
<feature type="transmembrane region" description="Helical" evidence="2">
    <location>
        <begin position="47"/>
        <end position="63"/>
    </location>
</feature>
<evidence type="ECO:0000313" key="4">
    <source>
        <dbReference type="Proteomes" id="UP000295662"/>
    </source>
</evidence>
<feature type="region of interest" description="Disordered" evidence="1">
    <location>
        <begin position="189"/>
        <end position="210"/>
    </location>
</feature>
<comment type="caution">
    <text evidence="3">The sequence shown here is derived from an EMBL/GenBank/DDBJ whole genome shotgun (WGS) entry which is preliminary data.</text>
</comment>
<protein>
    <submittedName>
        <fullName evidence="3">Uncharacterized protein</fullName>
    </submittedName>
</protein>
<keyword evidence="2" id="KW-0472">Membrane</keyword>
<dbReference type="OrthoDB" id="9846488at2"/>
<evidence type="ECO:0000313" key="3">
    <source>
        <dbReference type="EMBL" id="TDU73455.1"/>
    </source>
</evidence>
<feature type="compositionally biased region" description="Acidic residues" evidence="1">
    <location>
        <begin position="191"/>
        <end position="201"/>
    </location>
</feature>
<proteinExistence type="predicted"/>
<gene>
    <name evidence="3" type="ORF">EI77_01926</name>
</gene>
<dbReference type="EMBL" id="SOCA01000002">
    <property type="protein sequence ID" value="TDU73455.1"/>
    <property type="molecule type" value="Genomic_DNA"/>
</dbReference>
<keyword evidence="2" id="KW-1133">Transmembrane helix</keyword>